<proteinExistence type="predicted"/>
<evidence type="ECO:0000313" key="2">
    <source>
        <dbReference type="EMBL" id="HIH10096.1"/>
    </source>
</evidence>
<dbReference type="EMBL" id="DUGC01000086">
    <property type="protein sequence ID" value="HIH10096.1"/>
    <property type="molecule type" value="Genomic_DNA"/>
</dbReference>
<name>A0A7J4J4F1_9ARCH</name>
<evidence type="ECO:0000313" key="3">
    <source>
        <dbReference type="Proteomes" id="UP000565078"/>
    </source>
</evidence>
<reference evidence="3" key="1">
    <citation type="journal article" date="2020" name="bioRxiv">
        <title>A rank-normalized archaeal taxonomy based on genome phylogeny resolves widespread incomplete and uneven classifications.</title>
        <authorList>
            <person name="Rinke C."/>
            <person name="Chuvochina M."/>
            <person name="Mussig A.J."/>
            <person name="Chaumeil P.-A."/>
            <person name="Waite D.W."/>
            <person name="Whitman W.B."/>
            <person name="Parks D.H."/>
            <person name="Hugenholtz P."/>
        </authorList>
    </citation>
    <scope>NUCLEOTIDE SEQUENCE [LARGE SCALE GENOMIC DNA]</scope>
</reference>
<dbReference type="Proteomes" id="UP000565078">
    <property type="component" value="Unassembled WGS sequence"/>
</dbReference>
<sequence>MNPKIRVILAVFFILSTAVFAAPTAQEVDAFLSDVGASGVQAEAIRGNIAKLNSIESQTLAMEGVVAPENKVTWSSSAVEQQVTELKASIEELRVLRRQISVEYKTADPASLDLTRLKQARGNLVSQKNRMIKASALNRESLVVARTNSSEAKSLSAQISESRAALARGVLAEHQTAAAAFFERNYLPLSERLTAQSSRFNLIETTERQIAQIIAERVEAQALIEEARATIKEADAILGSAKPPAEQAQKVSRAKEATAAASKAAARAQAASAATERLVSEAEKGIAESLGREMGAVNSRIAELDGKIGQLTASVDDLKKMVSAVSVQTPTEKVVLTVTGNDNVIAVSGEGNI</sequence>
<comment type="caution">
    <text evidence="2">The sequence shown here is derived from an EMBL/GenBank/DDBJ whole genome shotgun (WGS) entry which is preliminary data.</text>
</comment>
<evidence type="ECO:0000256" key="1">
    <source>
        <dbReference type="SAM" id="Coils"/>
    </source>
</evidence>
<feature type="non-terminal residue" evidence="2">
    <location>
        <position position="353"/>
    </location>
</feature>
<keyword evidence="1" id="KW-0175">Coiled coil</keyword>
<feature type="coiled-coil region" evidence="1">
    <location>
        <begin position="203"/>
        <end position="237"/>
    </location>
</feature>
<gene>
    <name evidence="2" type="ORF">HA254_05520</name>
</gene>
<dbReference type="AlphaFoldDB" id="A0A7J4J4F1"/>
<protein>
    <submittedName>
        <fullName evidence="2">Uncharacterized protein</fullName>
    </submittedName>
</protein>
<organism evidence="2 3">
    <name type="scientific">Candidatus Iainarchaeum sp</name>
    <dbReference type="NCBI Taxonomy" id="3101447"/>
    <lineage>
        <taxon>Archaea</taxon>
        <taxon>Candidatus Iainarchaeota</taxon>
        <taxon>Candidatus Iainarchaeia</taxon>
        <taxon>Candidatus Iainarchaeales</taxon>
        <taxon>Candidatus Iainarchaeaceae</taxon>
        <taxon>Candidatus Iainarchaeum</taxon>
    </lineage>
</organism>
<accession>A0A7J4J4F1</accession>